<feature type="transmembrane region" description="Helical" evidence="1">
    <location>
        <begin position="199"/>
        <end position="228"/>
    </location>
</feature>
<dbReference type="KEGG" id="hsc:HVS_08815"/>
<feature type="transmembrane region" description="Helical" evidence="1">
    <location>
        <begin position="165"/>
        <end position="187"/>
    </location>
</feature>
<keyword evidence="3" id="KW-1185">Reference proteome</keyword>
<accession>A0A2K9E2T1</accession>
<evidence type="ECO:0000313" key="3">
    <source>
        <dbReference type="Proteomes" id="UP000233534"/>
    </source>
</evidence>
<evidence type="ECO:0000256" key="1">
    <source>
        <dbReference type="SAM" id="Phobius"/>
    </source>
</evidence>
<feature type="transmembrane region" description="Helical" evidence="1">
    <location>
        <begin position="103"/>
        <end position="126"/>
    </location>
</feature>
<keyword evidence="1" id="KW-1133">Transmembrane helix</keyword>
<keyword evidence="1" id="KW-0472">Membrane</keyword>
<dbReference type="EMBL" id="CP025197">
    <property type="protein sequence ID" value="AUG57669.1"/>
    <property type="molecule type" value="Genomic_DNA"/>
</dbReference>
<reference evidence="2 3" key="1">
    <citation type="submission" date="2017-12" db="EMBL/GenBank/DDBJ databases">
        <title>Complete genome sequence of Herbivorax saccincola GGR1, a novel Cellulosome-producing hydrolytic bacterium in a thermophilic biogas plant, established by Illumina and Nanopore MinION sequencing.</title>
        <authorList>
            <person name="Pechtl A."/>
            <person name="Ruckert C."/>
            <person name="Koeck D.E."/>
            <person name="Maus I."/>
            <person name="Winkler A."/>
            <person name="Kalinowski J."/>
            <person name="Puhler A."/>
            <person name="Schwarz W.W."/>
            <person name="Zverlov V.V."/>
            <person name="Schluter A."/>
            <person name="Liebl W."/>
        </authorList>
    </citation>
    <scope>NUCLEOTIDE SEQUENCE [LARGE SCALE GENOMIC DNA]</scope>
    <source>
        <strain evidence="3">SR1</strain>
    </source>
</reference>
<feature type="transmembrane region" description="Helical" evidence="1">
    <location>
        <begin position="318"/>
        <end position="340"/>
    </location>
</feature>
<keyword evidence="1" id="KW-0812">Transmembrane</keyword>
<proteinExistence type="predicted"/>
<dbReference type="Pfam" id="PF09546">
    <property type="entry name" value="Spore_III_AE"/>
    <property type="match status" value="1"/>
</dbReference>
<feature type="transmembrane region" description="Helical" evidence="1">
    <location>
        <begin position="248"/>
        <end position="273"/>
    </location>
</feature>
<gene>
    <name evidence="2" type="primary">spoIIIAE</name>
    <name evidence="2" type="ORF">HVS_08815</name>
</gene>
<feature type="transmembrane region" description="Helical" evidence="1">
    <location>
        <begin position="138"/>
        <end position="159"/>
    </location>
</feature>
<evidence type="ECO:0000313" key="2">
    <source>
        <dbReference type="EMBL" id="AUG57669.1"/>
    </source>
</evidence>
<feature type="transmembrane region" description="Helical" evidence="1">
    <location>
        <begin position="372"/>
        <end position="393"/>
    </location>
</feature>
<dbReference type="NCBIfam" id="TIGR02829">
    <property type="entry name" value="spore_III_AE"/>
    <property type="match status" value="1"/>
</dbReference>
<protein>
    <submittedName>
        <fullName evidence="2">Stage III sporulation protein AE</fullName>
    </submittedName>
</protein>
<dbReference type="InterPro" id="IPR014194">
    <property type="entry name" value="Spore_III_AE"/>
</dbReference>
<sequence>MKNKRYLKLTKKILCLIVGICCMNFCHIKAEEDIKERIIESQTKTEEITKIKESLKEYAGENIDEIIPGYDPENIISDVSKGNFKFDFMGIINGILRFLFKEIYLNIYILARLMVLVVLCAILKNLQSSFLSKSTGELAFYTCYIVLVSILLVSFNTAVEAGIGIINAMVNFMHLSLPVLAALLTASGNVTTGAGMQPMLIMMVQVFAAIIKNILIPIVILSTIVSVIDNISEKIQISRLSGFLKSLAGWLLGLILTVFIAIVSLQGVIGAVADGVGSKTAKFAIGVFVPVAGKYLADAADAVMGCTLLIKNAVGVSMLIGIASICILPILKIIAVVVLYKLTVILLEPVADDRIIKCINSISDSMSVISGIMASVAFMFLITITALVAAANISAMIR</sequence>
<name>A0A2K9E2T1_9FIRM</name>
<dbReference type="Proteomes" id="UP000233534">
    <property type="component" value="Chromosome"/>
</dbReference>
<dbReference type="AlphaFoldDB" id="A0A2K9E2T1"/>
<dbReference type="RefSeq" id="WP_235827666.1">
    <property type="nucleotide sequence ID" value="NZ_CP025197.1"/>
</dbReference>
<organism evidence="2 3">
    <name type="scientific">Acetivibrio saccincola</name>
    <dbReference type="NCBI Taxonomy" id="1677857"/>
    <lineage>
        <taxon>Bacteria</taxon>
        <taxon>Bacillati</taxon>
        <taxon>Bacillota</taxon>
        <taxon>Clostridia</taxon>
        <taxon>Eubacteriales</taxon>
        <taxon>Oscillospiraceae</taxon>
        <taxon>Acetivibrio</taxon>
    </lineage>
</organism>